<dbReference type="Proteomes" id="UP000886885">
    <property type="component" value="Chromosome 2D"/>
</dbReference>
<evidence type="ECO:0000313" key="2">
    <source>
        <dbReference type="Proteomes" id="UP000886885"/>
    </source>
</evidence>
<keyword evidence="2" id="KW-1185">Reference proteome</keyword>
<dbReference type="AlphaFoldDB" id="A0A8X8ABW9"/>
<evidence type="ECO:0000313" key="1">
    <source>
        <dbReference type="EMBL" id="KAG6785489.1"/>
    </source>
</evidence>
<gene>
    <name evidence="1" type="ORF">POTOM_011222</name>
</gene>
<proteinExistence type="predicted"/>
<protein>
    <submittedName>
        <fullName evidence="1">Uncharacterized protein</fullName>
    </submittedName>
</protein>
<reference evidence="1" key="1">
    <citation type="journal article" date="2020" name="bioRxiv">
        <title>Hybrid origin of Populus tomentosa Carr. identified through genome sequencing and phylogenomic analysis.</title>
        <authorList>
            <person name="An X."/>
            <person name="Gao K."/>
            <person name="Chen Z."/>
            <person name="Li J."/>
            <person name="Yang X."/>
            <person name="Yang X."/>
            <person name="Zhou J."/>
            <person name="Guo T."/>
            <person name="Zhao T."/>
            <person name="Huang S."/>
            <person name="Miao D."/>
            <person name="Khan W.U."/>
            <person name="Rao P."/>
            <person name="Ye M."/>
            <person name="Lei B."/>
            <person name="Liao W."/>
            <person name="Wang J."/>
            <person name="Ji L."/>
            <person name="Li Y."/>
            <person name="Guo B."/>
            <person name="Mustafa N.S."/>
            <person name="Li S."/>
            <person name="Yun Q."/>
            <person name="Keller S.R."/>
            <person name="Mao J."/>
            <person name="Zhang R."/>
            <person name="Strauss S.H."/>
        </authorList>
    </citation>
    <scope>NUCLEOTIDE SEQUENCE</scope>
    <source>
        <strain evidence="1">GM15</strain>
        <tissue evidence="1">Leaf</tissue>
    </source>
</reference>
<name>A0A8X8ABW9_POPTO</name>
<dbReference type="EMBL" id="JAAWWB010000004">
    <property type="protein sequence ID" value="KAG6785489.1"/>
    <property type="molecule type" value="Genomic_DNA"/>
</dbReference>
<sequence length="94" mass="10206">MIRHANPCWNLSCSATLPFGASSDSNVFPATVILEGVQGLPHHDRDNGVAMQDRRDLGTTHLSCMPVFSSDDITSYLRIALNSCLAEYASIVPE</sequence>
<comment type="caution">
    <text evidence="1">The sequence shown here is derived from an EMBL/GenBank/DDBJ whole genome shotgun (WGS) entry which is preliminary data.</text>
</comment>
<organism evidence="1 2">
    <name type="scientific">Populus tomentosa</name>
    <name type="common">Chinese white poplar</name>
    <dbReference type="NCBI Taxonomy" id="118781"/>
    <lineage>
        <taxon>Eukaryota</taxon>
        <taxon>Viridiplantae</taxon>
        <taxon>Streptophyta</taxon>
        <taxon>Embryophyta</taxon>
        <taxon>Tracheophyta</taxon>
        <taxon>Spermatophyta</taxon>
        <taxon>Magnoliopsida</taxon>
        <taxon>eudicotyledons</taxon>
        <taxon>Gunneridae</taxon>
        <taxon>Pentapetalae</taxon>
        <taxon>rosids</taxon>
        <taxon>fabids</taxon>
        <taxon>Malpighiales</taxon>
        <taxon>Salicaceae</taxon>
        <taxon>Saliceae</taxon>
        <taxon>Populus</taxon>
    </lineage>
</organism>
<accession>A0A8X8ABW9</accession>